<evidence type="ECO:0000256" key="7">
    <source>
        <dbReference type="RuleBase" id="RU368100"/>
    </source>
</evidence>
<dbReference type="InterPro" id="IPR003210">
    <property type="entry name" value="Signal_recog_particle_SRP14"/>
</dbReference>
<keyword evidence="4 7" id="KW-0694">RNA-binding</keyword>
<dbReference type="GO" id="GO:0006614">
    <property type="term" value="P:SRP-dependent cotranslational protein targeting to membrane"/>
    <property type="evidence" value="ECO:0007669"/>
    <property type="project" value="UniProtKB-UniRule"/>
</dbReference>
<comment type="function">
    <text evidence="7">Component of the signal recognition particle (SRP) complex, a ribonucleoprotein complex that mediates the cotranslational targeting of secretory and membrane proteins to the endoplasmic reticulum (ER). SRP9 together with SRP14 and the Alu portion of the SRP RNA, constitutes the elongation arrest domain of SRP. The complex of SRP9 and SRP14 is required for SRP RNA binding.</text>
</comment>
<dbReference type="eggNOG" id="KOG1761">
    <property type="taxonomic scope" value="Eukaryota"/>
</dbReference>
<dbReference type="GO" id="GO:0005786">
    <property type="term" value="C:signal recognition particle, endoplasmic reticulum targeting"/>
    <property type="evidence" value="ECO:0007669"/>
    <property type="project" value="UniProtKB-UniRule"/>
</dbReference>
<keyword evidence="3 7" id="KW-0963">Cytoplasm</keyword>
<evidence type="ECO:0000256" key="6">
    <source>
        <dbReference type="ARBA" id="ARBA00023274"/>
    </source>
</evidence>
<evidence type="ECO:0000313" key="8">
    <source>
        <dbReference type="EMBL" id="OUS49494.1"/>
    </source>
</evidence>
<keyword evidence="6 7" id="KW-0687">Ribonucleoprotein</keyword>
<gene>
    <name evidence="8" type="ORF">BE221DRAFT_66239</name>
</gene>
<dbReference type="GO" id="GO:0008312">
    <property type="term" value="F:7S RNA binding"/>
    <property type="evidence" value="ECO:0007669"/>
    <property type="project" value="UniProtKB-UniRule"/>
</dbReference>
<accession>A0A1Y5IMU0</accession>
<dbReference type="AlphaFoldDB" id="A0A1Y5IMU0"/>
<evidence type="ECO:0000256" key="1">
    <source>
        <dbReference type="ARBA" id="ARBA00004496"/>
    </source>
</evidence>
<protein>
    <recommendedName>
        <fullName evidence="7">Signal recognition particle 14 kDa protein</fullName>
        <shortName evidence="7">SRP14</shortName>
    </recommendedName>
</protein>
<dbReference type="SUPFAM" id="SSF54762">
    <property type="entry name" value="Signal recognition particle alu RNA binding heterodimer, SRP9/14"/>
    <property type="match status" value="1"/>
</dbReference>
<evidence type="ECO:0000256" key="5">
    <source>
        <dbReference type="ARBA" id="ARBA00023135"/>
    </source>
</evidence>
<evidence type="ECO:0000256" key="4">
    <source>
        <dbReference type="ARBA" id="ARBA00022884"/>
    </source>
</evidence>
<comment type="similarity">
    <text evidence="2 7">Belongs to the SRP14 family.</text>
</comment>
<dbReference type="EMBL" id="KZ155771">
    <property type="protein sequence ID" value="OUS49494.1"/>
    <property type="molecule type" value="Genomic_DNA"/>
</dbReference>
<dbReference type="GO" id="GO:0030942">
    <property type="term" value="F:endoplasmic reticulum signal peptide binding"/>
    <property type="evidence" value="ECO:0007669"/>
    <property type="project" value="UniProtKB-UniRule"/>
</dbReference>
<dbReference type="KEGG" id="ota:OT_ostta04g03090"/>
<dbReference type="Pfam" id="PF02290">
    <property type="entry name" value="SRP14"/>
    <property type="match status" value="1"/>
</dbReference>
<dbReference type="Gene3D" id="3.30.720.10">
    <property type="entry name" value="Signal recognition particle alu RNA binding heterodimer, srp9/1"/>
    <property type="match status" value="1"/>
</dbReference>
<dbReference type="PANTHER" id="PTHR12013">
    <property type="entry name" value="SIGNAL RECOGNITION PARTICLE 14 KD PROTEIN"/>
    <property type="match status" value="1"/>
</dbReference>
<organism evidence="8">
    <name type="scientific">Ostreococcus tauri</name>
    <name type="common">Marine green alga</name>
    <dbReference type="NCBI Taxonomy" id="70448"/>
    <lineage>
        <taxon>Eukaryota</taxon>
        <taxon>Viridiplantae</taxon>
        <taxon>Chlorophyta</taxon>
        <taxon>Mamiellophyceae</taxon>
        <taxon>Mamiellales</taxon>
        <taxon>Bathycoccaceae</taxon>
        <taxon>Ostreococcus</taxon>
    </lineage>
</organism>
<sequence>MVQLENDAFLTELTKLFERSREAGTVTCTMKIVNENELKPKPKGTKRSTPSLEEIRAIGSGYGVLVRATCGKRKVSTFVRPEKAAKFAKSYQTIQLAYMDFAVAETSKKKKMKAKAKAKAKGAKTIEYRSAARDVTETPVGAFVTLARSTPATPRARTRARTNDRQTQIMPSKTLAVAGVAALAFASGANAIALDLTTETFDSQVGAGKGAFVKFFAPWCVF</sequence>
<evidence type="ECO:0000256" key="3">
    <source>
        <dbReference type="ARBA" id="ARBA00022490"/>
    </source>
</evidence>
<comment type="subunit">
    <text evidence="7">Heterodimer with SRP9; binds RNA as heterodimer. Component of a signal recognition particle (SRP) complex that consists of a 7SL RNA molecule of 300 nucleotides and six protein subunits: SRP72, SRP68, SRP54, SRP19, SRP14 and SRP9.</text>
</comment>
<dbReference type="RefSeq" id="XP_003078844.2">
    <property type="nucleotide sequence ID" value="XM_003078796.2"/>
</dbReference>
<dbReference type="InterPro" id="IPR009018">
    <property type="entry name" value="Signal_recog_particle_SRP9/14"/>
</dbReference>
<comment type="subcellular location">
    <subcellularLocation>
        <location evidence="1 7">Cytoplasm</location>
    </subcellularLocation>
</comment>
<name>A0A1Y5IMU0_OSTTA</name>
<proteinExistence type="inferred from homology"/>
<dbReference type="Proteomes" id="UP000195557">
    <property type="component" value="Unassembled WGS sequence"/>
</dbReference>
<reference evidence="8" key="1">
    <citation type="submission" date="2017-04" db="EMBL/GenBank/DDBJ databases">
        <title>Population genomics of picophytoplankton unveils novel chromosome hypervariability.</title>
        <authorList>
            <consortium name="DOE Joint Genome Institute"/>
            <person name="Blanc-Mathieu R."/>
            <person name="Krasovec M."/>
            <person name="Hebrard M."/>
            <person name="Yau S."/>
            <person name="Desgranges E."/>
            <person name="Martin J."/>
            <person name="Schackwitz W."/>
            <person name="Kuo A."/>
            <person name="Salin G."/>
            <person name="Donnadieu C."/>
            <person name="Desdevises Y."/>
            <person name="Sanchez-Ferandin S."/>
            <person name="Moreau H."/>
            <person name="Rivals E."/>
            <person name="Grigoriev I.V."/>
            <person name="Grimsley N."/>
            <person name="Eyre-Walker A."/>
            <person name="Piganeau G."/>
        </authorList>
    </citation>
    <scope>NUCLEOTIDE SEQUENCE [LARGE SCALE GENOMIC DNA]</scope>
    <source>
        <strain evidence="8">RCC 1115</strain>
    </source>
</reference>
<evidence type="ECO:0000256" key="2">
    <source>
        <dbReference type="ARBA" id="ARBA00010349"/>
    </source>
</evidence>
<dbReference type="OrthoDB" id="19209at2759"/>
<keyword evidence="5 7" id="KW-0733">Signal recognition particle</keyword>